<keyword evidence="2" id="KW-1185">Reference proteome</keyword>
<evidence type="ECO:0000313" key="2">
    <source>
        <dbReference type="Proteomes" id="UP000233100"/>
    </source>
</evidence>
<dbReference type="STRING" id="9541.ENSMFAP00000030831"/>
<reference evidence="1" key="2">
    <citation type="submission" date="2025-08" db="UniProtKB">
        <authorList>
            <consortium name="Ensembl"/>
        </authorList>
    </citation>
    <scope>IDENTIFICATION</scope>
</reference>
<dbReference type="GeneTree" id="ENSGT00950000183208"/>
<organism evidence="1 2">
    <name type="scientific">Macaca fascicularis</name>
    <name type="common">Crab-eating macaque</name>
    <name type="synonym">Cynomolgus monkey</name>
    <dbReference type="NCBI Taxonomy" id="9541"/>
    <lineage>
        <taxon>Eukaryota</taxon>
        <taxon>Metazoa</taxon>
        <taxon>Chordata</taxon>
        <taxon>Craniata</taxon>
        <taxon>Vertebrata</taxon>
        <taxon>Euteleostomi</taxon>
        <taxon>Mammalia</taxon>
        <taxon>Eutheria</taxon>
        <taxon>Euarchontoglires</taxon>
        <taxon>Primates</taxon>
        <taxon>Haplorrhini</taxon>
        <taxon>Catarrhini</taxon>
        <taxon>Cercopithecidae</taxon>
        <taxon>Cercopithecinae</taxon>
        <taxon>Macaca</taxon>
    </lineage>
</organism>
<evidence type="ECO:0000313" key="1">
    <source>
        <dbReference type="Ensembl" id="ENSMFAP00000030831.2"/>
    </source>
</evidence>
<reference evidence="1" key="3">
    <citation type="submission" date="2025-09" db="UniProtKB">
        <authorList>
            <consortium name="Ensembl"/>
        </authorList>
    </citation>
    <scope>IDENTIFICATION</scope>
</reference>
<dbReference type="VEuPathDB" id="HostDB:ENSMFAG00000042570"/>
<reference evidence="1 2" key="1">
    <citation type="submission" date="2013-03" db="EMBL/GenBank/DDBJ databases">
        <authorList>
            <person name="Warren W."/>
            <person name="Wilson R.K."/>
        </authorList>
    </citation>
    <scope>NUCLEOTIDE SEQUENCE</scope>
</reference>
<gene>
    <name evidence="1" type="primary">ZEB1</name>
</gene>
<sequence>MMNASQMQKMSKTMILMLKSFCNNKTLLSFFLRHLKRTRGRVHQKPVVMMKMEHQMHFHSYSPVHIVIEAINALPL</sequence>
<dbReference type="AlphaFoldDB" id="A0A2K5W1G0"/>
<proteinExistence type="predicted"/>
<protein>
    <submittedName>
        <fullName evidence="1">Zinc finger E-box binding homeobox 1</fullName>
    </submittedName>
</protein>
<dbReference type="Ensembl" id="ENSMFAT00000005038.2">
    <property type="protein sequence ID" value="ENSMFAP00000030831.2"/>
    <property type="gene ID" value="ENSMFAG00000042570.2"/>
</dbReference>
<accession>A0A2K5W1G0</accession>
<dbReference type="Proteomes" id="UP000233100">
    <property type="component" value="Chromosome 9"/>
</dbReference>
<name>A0A2K5W1G0_MACFA</name>
<dbReference type="Bgee" id="ENSMFAG00000042570">
    <property type="expression patterns" value="Expressed in thymus and 13 other cell types or tissues"/>
</dbReference>